<evidence type="ECO:0000256" key="7">
    <source>
        <dbReference type="ARBA" id="ARBA00023172"/>
    </source>
</evidence>
<keyword evidence="5 9" id="KW-0229">DNA integration</keyword>
<dbReference type="GO" id="GO:0006313">
    <property type="term" value="P:DNA transposition"/>
    <property type="evidence" value="ECO:0007669"/>
    <property type="project" value="UniProtKB-UniRule"/>
</dbReference>
<keyword evidence="13" id="KW-1185">Reference proteome</keyword>
<evidence type="ECO:0000259" key="11">
    <source>
        <dbReference type="PROSITE" id="PS51900"/>
    </source>
</evidence>
<dbReference type="Proteomes" id="UP000285794">
    <property type="component" value="Unassembled WGS sequence"/>
</dbReference>
<feature type="active site" evidence="9">
    <location>
        <position position="266"/>
    </location>
</feature>
<name>A0A425Y6R2_9BACT</name>
<dbReference type="AlphaFoldDB" id="A0A425Y6R2"/>
<feature type="domain" description="Core-binding (CB)" evidence="11">
    <location>
        <begin position="1"/>
        <end position="86"/>
    </location>
</feature>
<dbReference type="Gene3D" id="1.10.443.10">
    <property type="entry name" value="Intergrase catalytic core"/>
    <property type="match status" value="1"/>
</dbReference>
<keyword evidence="4 9" id="KW-0159">Chromosome partition</keyword>
<evidence type="ECO:0000256" key="6">
    <source>
        <dbReference type="ARBA" id="ARBA00023125"/>
    </source>
</evidence>
<evidence type="ECO:0000256" key="9">
    <source>
        <dbReference type="HAMAP-Rule" id="MF_01808"/>
    </source>
</evidence>
<dbReference type="HAMAP" id="MF_01808">
    <property type="entry name" value="Recomb_XerC_XerD"/>
    <property type="match status" value="1"/>
</dbReference>
<accession>A0A425Y6R2</accession>
<evidence type="ECO:0000256" key="2">
    <source>
        <dbReference type="ARBA" id="ARBA00022490"/>
    </source>
</evidence>
<dbReference type="InterPro" id="IPR011010">
    <property type="entry name" value="DNA_brk_join_enz"/>
</dbReference>
<feature type="active site" evidence="9">
    <location>
        <position position="240"/>
    </location>
</feature>
<dbReference type="GO" id="GO:0003677">
    <property type="term" value="F:DNA binding"/>
    <property type="evidence" value="ECO:0007669"/>
    <property type="project" value="UniProtKB-UniRule"/>
</dbReference>
<dbReference type="InterPro" id="IPR044068">
    <property type="entry name" value="CB"/>
</dbReference>
<dbReference type="Pfam" id="PF00589">
    <property type="entry name" value="Phage_integrase"/>
    <property type="match status" value="1"/>
</dbReference>
<keyword evidence="6 9" id="KW-0238">DNA-binding</keyword>
<dbReference type="InterPro" id="IPR023009">
    <property type="entry name" value="Tyrosine_recombinase_XerC/XerD"/>
</dbReference>
<dbReference type="InterPro" id="IPR050090">
    <property type="entry name" value="Tyrosine_recombinase_XerCD"/>
</dbReference>
<dbReference type="EMBL" id="QQWG01000002">
    <property type="protein sequence ID" value="RRG24158.1"/>
    <property type="molecule type" value="Genomic_DNA"/>
</dbReference>
<dbReference type="Gene3D" id="1.10.150.130">
    <property type="match status" value="1"/>
</dbReference>
<dbReference type="InterPro" id="IPR013762">
    <property type="entry name" value="Integrase-like_cat_sf"/>
</dbReference>
<feature type="active site" evidence="9">
    <location>
        <position position="243"/>
    </location>
</feature>
<dbReference type="GO" id="GO:0005737">
    <property type="term" value="C:cytoplasm"/>
    <property type="evidence" value="ECO:0007669"/>
    <property type="project" value="UniProtKB-SubCell"/>
</dbReference>
<reference evidence="12 13" key="1">
    <citation type="submission" date="2018-07" db="EMBL/GenBank/DDBJ databases">
        <title>Draft genome sequence of Ancylomarina sp. M1P.</title>
        <authorList>
            <person name="Yadav S."/>
            <person name="Villanueva L."/>
            <person name="Damste J.S.S."/>
        </authorList>
    </citation>
    <scope>NUCLEOTIDE SEQUENCE [LARGE SCALE GENOMIC DNA]</scope>
    <source>
        <strain evidence="12 13">M1P</strain>
    </source>
</reference>
<dbReference type="InterPro" id="IPR004107">
    <property type="entry name" value="Integrase_SAM-like_N"/>
</dbReference>
<keyword evidence="2 9" id="KW-0963">Cytoplasm</keyword>
<evidence type="ECO:0000259" key="10">
    <source>
        <dbReference type="PROSITE" id="PS51898"/>
    </source>
</evidence>
<comment type="subunit">
    <text evidence="9">Forms a cyclic heterotetrameric complex composed of two molecules of XerC and two molecules of XerD.</text>
</comment>
<dbReference type="SUPFAM" id="SSF56349">
    <property type="entry name" value="DNA breaking-rejoining enzymes"/>
    <property type="match status" value="1"/>
</dbReference>
<dbReference type="InterPro" id="IPR002104">
    <property type="entry name" value="Integrase_catalytic"/>
</dbReference>
<dbReference type="Pfam" id="PF02899">
    <property type="entry name" value="Phage_int_SAM_1"/>
    <property type="match status" value="1"/>
</dbReference>
<evidence type="ECO:0000256" key="4">
    <source>
        <dbReference type="ARBA" id="ARBA00022829"/>
    </source>
</evidence>
<sequence length="294" mass="34326">MRYKESFLSYLRYEKRYSKHTLVSYDCDLSQFFLFLSSYGIEEGEIVDLNFKDVRKWIVFLMNEGCSARTVNRKLSSLKSFFRYLLRESLIQQNPMDRVVGPRQGKKLPNFVAEHSMRLLQEIDFGEGFEGIRDRLVIEMFYHTGMRLSELMNLKVSSFDRSASVVRVLGKRNRERIIPVSDNLETLLDEYLEHRLLVCSSRDGVLFVTSNAKPAYEKLLYRIVIKHMSKITTLSKKSPHVLRHTFATHLLNNGAELNAIKELLGHCNLSATQIYTHTSFERLNDVYKQAHPRA</sequence>
<keyword evidence="8 9" id="KW-0131">Cell cycle</keyword>
<gene>
    <name evidence="9" type="primary">xerC</name>
    <name evidence="12" type="ORF">DWB61_03310</name>
</gene>
<feature type="active site" description="O-(3'-phospho-DNA)-tyrosine intermediate" evidence="9">
    <location>
        <position position="275"/>
    </location>
</feature>
<dbReference type="GO" id="GO:0007059">
    <property type="term" value="P:chromosome segregation"/>
    <property type="evidence" value="ECO:0007669"/>
    <property type="project" value="UniProtKB-UniRule"/>
</dbReference>
<evidence type="ECO:0000313" key="12">
    <source>
        <dbReference type="EMBL" id="RRG24158.1"/>
    </source>
</evidence>
<dbReference type="GO" id="GO:0009037">
    <property type="term" value="F:tyrosine-based site-specific recombinase activity"/>
    <property type="evidence" value="ECO:0007669"/>
    <property type="project" value="UniProtKB-UniRule"/>
</dbReference>
<dbReference type="PANTHER" id="PTHR30349">
    <property type="entry name" value="PHAGE INTEGRASE-RELATED"/>
    <property type="match status" value="1"/>
</dbReference>
<dbReference type="RefSeq" id="WP_125029468.1">
    <property type="nucleotide sequence ID" value="NZ_JAPXVP010000002.1"/>
</dbReference>
<protein>
    <recommendedName>
        <fullName evidence="9">Tyrosine recombinase XerC</fullName>
    </recommendedName>
</protein>
<evidence type="ECO:0000256" key="8">
    <source>
        <dbReference type="ARBA" id="ARBA00023306"/>
    </source>
</evidence>
<evidence type="ECO:0000256" key="3">
    <source>
        <dbReference type="ARBA" id="ARBA00022618"/>
    </source>
</evidence>
<evidence type="ECO:0000313" key="13">
    <source>
        <dbReference type="Proteomes" id="UP000285794"/>
    </source>
</evidence>
<comment type="function">
    <text evidence="9">Site-specific tyrosine recombinase, which acts by catalyzing the cutting and rejoining of the recombining DNA molecules. The XerC-XerD complex is essential to convert dimers of the bacterial chromosome into monomers to permit their segregation at cell division. It also contributes to the segregational stability of plasmids.</text>
</comment>
<proteinExistence type="inferred from homology"/>
<comment type="subcellular location">
    <subcellularLocation>
        <location evidence="1 9">Cytoplasm</location>
    </subcellularLocation>
</comment>
<feature type="domain" description="Tyr recombinase" evidence="10">
    <location>
        <begin position="106"/>
        <end position="288"/>
    </location>
</feature>
<organism evidence="12 13">
    <name type="scientific">Ancylomarina euxinus</name>
    <dbReference type="NCBI Taxonomy" id="2283627"/>
    <lineage>
        <taxon>Bacteria</taxon>
        <taxon>Pseudomonadati</taxon>
        <taxon>Bacteroidota</taxon>
        <taxon>Bacteroidia</taxon>
        <taxon>Marinilabiliales</taxon>
        <taxon>Marinifilaceae</taxon>
        <taxon>Ancylomarina</taxon>
    </lineage>
</organism>
<dbReference type="OrthoDB" id="9801717at2"/>
<feature type="active site" evidence="9">
    <location>
        <position position="171"/>
    </location>
</feature>
<dbReference type="InterPro" id="IPR010998">
    <property type="entry name" value="Integrase_recombinase_N"/>
</dbReference>
<comment type="caution">
    <text evidence="12">The sequence shown here is derived from an EMBL/GenBank/DDBJ whole genome shotgun (WGS) entry which is preliminary data.</text>
</comment>
<feature type="active site" evidence="9">
    <location>
        <position position="147"/>
    </location>
</feature>
<evidence type="ECO:0000256" key="1">
    <source>
        <dbReference type="ARBA" id="ARBA00004496"/>
    </source>
</evidence>
<keyword evidence="7 9" id="KW-0233">DNA recombination</keyword>
<dbReference type="PANTHER" id="PTHR30349:SF77">
    <property type="entry name" value="TYROSINE RECOMBINASE XERC"/>
    <property type="match status" value="1"/>
</dbReference>
<dbReference type="GO" id="GO:0051301">
    <property type="term" value="P:cell division"/>
    <property type="evidence" value="ECO:0007669"/>
    <property type="project" value="UniProtKB-KW"/>
</dbReference>
<dbReference type="PROSITE" id="PS51898">
    <property type="entry name" value="TYR_RECOMBINASE"/>
    <property type="match status" value="1"/>
</dbReference>
<comment type="similarity">
    <text evidence="9">Belongs to the 'phage' integrase family. XerC subfamily.</text>
</comment>
<dbReference type="PROSITE" id="PS51900">
    <property type="entry name" value="CB"/>
    <property type="match status" value="1"/>
</dbReference>
<evidence type="ECO:0000256" key="5">
    <source>
        <dbReference type="ARBA" id="ARBA00022908"/>
    </source>
</evidence>
<keyword evidence="3 9" id="KW-0132">Cell division</keyword>